<evidence type="ECO:0000313" key="3">
    <source>
        <dbReference type="EMBL" id="KAF7395523.1"/>
    </source>
</evidence>
<name>A0A834N5Y0_VESGE</name>
<keyword evidence="4" id="KW-1185">Reference proteome</keyword>
<feature type="compositionally biased region" description="Basic and acidic residues" evidence="1">
    <location>
        <begin position="429"/>
        <end position="448"/>
    </location>
</feature>
<evidence type="ECO:0000256" key="2">
    <source>
        <dbReference type="SAM" id="SignalP"/>
    </source>
</evidence>
<feature type="region of interest" description="Disordered" evidence="1">
    <location>
        <begin position="306"/>
        <end position="331"/>
    </location>
</feature>
<dbReference type="Proteomes" id="UP000617340">
    <property type="component" value="Unassembled WGS sequence"/>
</dbReference>
<feature type="compositionally biased region" description="Basic and acidic residues" evidence="1">
    <location>
        <begin position="253"/>
        <end position="266"/>
    </location>
</feature>
<gene>
    <name evidence="3" type="ORF">HZH68_009573</name>
</gene>
<feature type="region of interest" description="Disordered" evidence="1">
    <location>
        <begin position="420"/>
        <end position="448"/>
    </location>
</feature>
<feature type="compositionally biased region" description="Basic and acidic residues" evidence="1">
    <location>
        <begin position="235"/>
        <end position="246"/>
    </location>
</feature>
<feature type="chain" id="PRO_5032965380" evidence="2">
    <location>
        <begin position="22"/>
        <end position="554"/>
    </location>
</feature>
<accession>A0A834N5Y0</accession>
<evidence type="ECO:0000313" key="4">
    <source>
        <dbReference type="Proteomes" id="UP000617340"/>
    </source>
</evidence>
<feature type="compositionally biased region" description="Basic and acidic residues" evidence="1">
    <location>
        <begin position="524"/>
        <end position="554"/>
    </location>
</feature>
<feature type="region of interest" description="Disordered" evidence="1">
    <location>
        <begin position="235"/>
        <end position="266"/>
    </location>
</feature>
<reference evidence="3" key="1">
    <citation type="journal article" date="2020" name="G3 (Bethesda)">
        <title>High-Quality Assemblies for Three Invasive Social Wasps from the &lt;i&gt;Vespula&lt;/i&gt; Genus.</title>
        <authorList>
            <person name="Harrop T.W.R."/>
            <person name="Guhlin J."/>
            <person name="McLaughlin G.M."/>
            <person name="Permina E."/>
            <person name="Stockwell P."/>
            <person name="Gilligan J."/>
            <person name="Le Lec M.F."/>
            <person name="Gruber M.A.M."/>
            <person name="Quinn O."/>
            <person name="Lovegrove M."/>
            <person name="Duncan E.J."/>
            <person name="Remnant E.J."/>
            <person name="Van Eeckhoven J."/>
            <person name="Graham B."/>
            <person name="Knapp R.A."/>
            <person name="Langford K.W."/>
            <person name="Kronenberg Z."/>
            <person name="Press M.O."/>
            <person name="Eacker S.M."/>
            <person name="Wilson-Rankin E.E."/>
            <person name="Purcell J."/>
            <person name="Lester P.J."/>
            <person name="Dearden P.K."/>
        </authorList>
    </citation>
    <scope>NUCLEOTIDE SEQUENCE</scope>
    <source>
        <strain evidence="3">Linc-1</strain>
    </source>
</reference>
<keyword evidence="2" id="KW-0732">Signal</keyword>
<dbReference type="AlphaFoldDB" id="A0A834N5Y0"/>
<feature type="compositionally biased region" description="Basic and acidic residues" evidence="1">
    <location>
        <begin position="361"/>
        <end position="381"/>
    </location>
</feature>
<feature type="region of interest" description="Disordered" evidence="1">
    <location>
        <begin position="352"/>
        <end position="381"/>
    </location>
</feature>
<feature type="compositionally biased region" description="Acidic residues" evidence="1">
    <location>
        <begin position="507"/>
        <end position="523"/>
    </location>
</feature>
<protein>
    <submittedName>
        <fullName evidence="3">Uncharacterized protein</fullName>
    </submittedName>
</protein>
<comment type="caution">
    <text evidence="3">The sequence shown here is derived from an EMBL/GenBank/DDBJ whole genome shotgun (WGS) entry which is preliminary data.</text>
</comment>
<feature type="compositionally biased region" description="Basic and acidic residues" evidence="1">
    <location>
        <begin position="488"/>
        <end position="505"/>
    </location>
</feature>
<dbReference type="EMBL" id="JACSDZ010000009">
    <property type="protein sequence ID" value="KAF7395523.1"/>
    <property type="molecule type" value="Genomic_DNA"/>
</dbReference>
<feature type="signal peptide" evidence="2">
    <location>
        <begin position="1"/>
        <end position="21"/>
    </location>
</feature>
<proteinExistence type="predicted"/>
<organism evidence="3 4">
    <name type="scientific">Vespula germanica</name>
    <name type="common">German yellow jacket</name>
    <name type="synonym">Paravespula germanica</name>
    <dbReference type="NCBI Taxonomy" id="30212"/>
    <lineage>
        <taxon>Eukaryota</taxon>
        <taxon>Metazoa</taxon>
        <taxon>Ecdysozoa</taxon>
        <taxon>Arthropoda</taxon>
        <taxon>Hexapoda</taxon>
        <taxon>Insecta</taxon>
        <taxon>Pterygota</taxon>
        <taxon>Neoptera</taxon>
        <taxon>Endopterygota</taxon>
        <taxon>Hymenoptera</taxon>
        <taxon>Apocrita</taxon>
        <taxon>Aculeata</taxon>
        <taxon>Vespoidea</taxon>
        <taxon>Vespidae</taxon>
        <taxon>Vespinae</taxon>
        <taxon>Vespula</taxon>
    </lineage>
</organism>
<evidence type="ECO:0000256" key="1">
    <source>
        <dbReference type="SAM" id="MobiDB-lite"/>
    </source>
</evidence>
<sequence>MARSIFLTVILASAILVYVQATPVPGNYSKQLVIPNELSDSEIVHFQNSLKEIWTDVKNTLKKTCNEMAQDCLTTNTLNTLIDTIKLSIEESIEGSDENLHKNSESSKNELVDSWVDYKKKLTEQYKEKQNPNMQAIINEVETAIRKTKEIMQIAVDSARARVENAEKNNDKEVVLEYDDNGFTIKDKAQQSWKQFKENCKQLFNNPRVKNIVEKTKKMIENVKDVIKNTIESIHKESKKVSKPENSEEEEKDRETPTFKEKTQETLNDFKKKLEEKYKEMFNNSKVKKVEKTDKSIEKDLMKNIPDFEEINTISKNKNSNEKEKNSMTLSLVEETKKVLVDLKKLEKEMKEILNNSKPQNSEDQKEDSRSSNVETKTKKTVDEMKKKIVAKFNEILIKSKIKEILEKAKSSIKEIIESIKNNLGKRPKQPDNFENEKELKDEKDDPEFDVMRKNIREAWNDFKKKVDKKVKEILDYIKAKEMKKKFDKCSKPENSETLKKHSEENSGSEEDSKENSGSEEDSEKNTRTPGMKDKVQKTWDNSKKEFERNPRKF</sequence>
<feature type="region of interest" description="Disordered" evidence="1">
    <location>
        <begin position="484"/>
        <end position="554"/>
    </location>
</feature>